<dbReference type="PANTHER" id="PTHR11560">
    <property type="entry name" value="39S RIBOSOMAL PROTEIN L10, MITOCHONDRIAL"/>
    <property type="match status" value="1"/>
</dbReference>
<dbReference type="SUPFAM" id="SSF160369">
    <property type="entry name" value="Ribosomal protein L10-like"/>
    <property type="match status" value="1"/>
</dbReference>
<evidence type="ECO:0000256" key="1">
    <source>
        <dbReference type="ARBA" id="ARBA00008889"/>
    </source>
</evidence>
<comment type="caution">
    <text evidence="6">The sequence shown here is derived from an EMBL/GenBank/DDBJ whole genome shotgun (WGS) entry which is preliminary data.</text>
</comment>
<dbReference type="GO" id="GO:1990904">
    <property type="term" value="C:ribonucleoprotein complex"/>
    <property type="evidence" value="ECO:0007669"/>
    <property type="project" value="UniProtKB-KW"/>
</dbReference>
<dbReference type="STRING" id="1802126.A3B25_01295"/>
<sequence>MKTKAQKKVEIEKGKKFLAESHALVFSDFANIPTKDVSRLRRELKKIGSNLFVIKKRLLGLVLKEKGVEVDLAKFKTQVAAIFSKPDIEGISGSVYKFFSSLEVPEGKEKNIWTSRILGAYDLNEKAFIDAKQVMAFGKLPSREIALAQALGMIAAPIRSFLYILKQKAAQTTEVAPASSVETQSTQTT</sequence>
<evidence type="ECO:0000313" key="6">
    <source>
        <dbReference type="EMBL" id="OGZ53662.1"/>
    </source>
</evidence>
<keyword evidence="2 6" id="KW-0689">Ribosomal protein</keyword>
<comment type="similarity">
    <text evidence="1">Belongs to the universal ribosomal protein uL10 family.</text>
</comment>
<dbReference type="AlphaFoldDB" id="A0A1G2GTX9"/>
<evidence type="ECO:0000256" key="3">
    <source>
        <dbReference type="ARBA" id="ARBA00023274"/>
    </source>
</evidence>
<reference evidence="6 7" key="1">
    <citation type="journal article" date="2016" name="Nat. Commun.">
        <title>Thousands of microbial genomes shed light on interconnected biogeochemical processes in an aquifer system.</title>
        <authorList>
            <person name="Anantharaman K."/>
            <person name="Brown C.T."/>
            <person name="Hug L.A."/>
            <person name="Sharon I."/>
            <person name="Castelle C.J."/>
            <person name="Probst A.J."/>
            <person name="Thomas B.C."/>
            <person name="Singh A."/>
            <person name="Wilkins M.J."/>
            <person name="Karaoz U."/>
            <person name="Brodie E.L."/>
            <person name="Williams K.H."/>
            <person name="Hubbard S.S."/>
            <person name="Banfield J.F."/>
        </authorList>
    </citation>
    <scope>NUCLEOTIDE SEQUENCE [LARGE SCALE GENOMIC DNA]</scope>
</reference>
<dbReference type="InterPro" id="IPR043141">
    <property type="entry name" value="Ribosomal_uL10-like_sf"/>
</dbReference>
<evidence type="ECO:0000256" key="4">
    <source>
        <dbReference type="ARBA" id="ARBA00035202"/>
    </source>
</evidence>
<dbReference type="InterPro" id="IPR047865">
    <property type="entry name" value="Ribosomal_uL10_bac_type"/>
</dbReference>
<dbReference type="Proteomes" id="UP000179106">
    <property type="component" value="Unassembled WGS sequence"/>
</dbReference>
<dbReference type="Gene3D" id="6.10.250.290">
    <property type="match status" value="1"/>
</dbReference>
<dbReference type="GO" id="GO:0005840">
    <property type="term" value="C:ribosome"/>
    <property type="evidence" value="ECO:0007669"/>
    <property type="project" value="UniProtKB-KW"/>
</dbReference>
<dbReference type="EMBL" id="MHNW01000014">
    <property type="protein sequence ID" value="OGZ53662.1"/>
    <property type="molecule type" value="Genomic_DNA"/>
</dbReference>
<evidence type="ECO:0000313" key="7">
    <source>
        <dbReference type="Proteomes" id="UP000179106"/>
    </source>
</evidence>
<dbReference type="InterPro" id="IPR001790">
    <property type="entry name" value="Ribosomal_uL10"/>
</dbReference>
<name>A0A1G2GTX9_9BACT</name>
<protein>
    <recommendedName>
        <fullName evidence="4">Large ribosomal subunit protein uL10</fullName>
    </recommendedName>
    <alternativeName>
        <fullName evidence="5">50S ribosomal protein L10</fullName>
    </alternativeName>
</protein>
<accession>A0A1G2GTX9</accession>
<dbReference type="Pfam" id="PF00466">
    <property type="entry name" value="Ribosomal_L10"/>
    <property type="match status" value="1"/>
</dbReference>
<dbReference type="Gene3D" id="3.30.70.1730">
    <property type="match status" value="1"/>
</dbReference>
<proteinExistence type="inferred from homology"/>
<keyword evidence="3" id="KW-0687">Ribonucleoprotein</keyword>
<evidence type="ECO:0000256" key="5">
    <source>
        <dbReference type="ARBA" id="ARBA00035502"/>
    </source>
</evidence>
<gene>
    <name evidence="6" type="ORF">A3B25_01295</name>
</gene>
<evidence type="ECO:0000256" key="2">
    <source>
        <dbReference type="ARBA" id="ARBA00022980"/>
    </source>
</evidence>
<organism evidence="6 7">
    <name type="scientific">Candidatus Ryanbacteria bacterium RIFCSPLOWO2_01_FULL_48_26</name>
    <dbReference type="NCBI Taxonomy" id="1802126"/>
    <lineage>
        <taxon>Bacteria</taxon>
        <taxon>Candidatus Ryaniibacteriota</taxon>
    </lineage>
</organism>